<protein>
    <submittedName>
        <fullName evidence="2">GNAT family N-acetyltransferase</fullName>
        <ecNumber evidence="2">2.3.1.-</ecNumber>
    </submittedName>
</protein>
<name>A0A9X1K2I3_9RHOB</name>
<evidence type="ECO:0000259" key="1">
    <source>
        <dbReference type="PROSITE" id="PS51186"/>
    </source>
</evidence>
<dbReference type="EMBL" id="JAHXDN010000002">
    <property type="protein sequence ID" value="MBW4707607.1"/>
    <property type="molecule type" value="Genomic_DNA"/>
</dbReference>
<dbReference type="RefSeq" id="WP_219500617.1">
    <property type="nucleotide sequence ID" value="NZ_JAHXDN010000002.1"/>
</dbReference>
<dbReference type="EC" id="2.3.1.-" evidence="2"/>
<keyword evidence="3" id="KW-1185">Reference proteome</keyword>
<keyword evidence="2" id="KW-0012">Acyltransferase</keyword>
<dbReference type="PROSITE" id="PS51186">
    <property type="entry name" value="GNAT"/>
    <property type="match status" value="1"/>
</dbReference>
<organism evidence="2 3">
    <name type="scientific">Roseobacter insulae</name>
    <dbReference type="NCBI Taxonomy" id="2859783"/>
    <lineage>
        <taxon>Bacteria</taxon>
        <taxon>Pseudomonadati</taxon>
        <taxon>Pseudomonadota</taxon>
        <taxon>Alphaproteobacteria</taxon>
        <taxon>Rhodobacterales</taxon>
        <taxon>Roseobacteraceae</taxon>
        <taxon>Roseobacter</taxon>
    </lineage>
</organism>
<dbReference type="InterPro" id="IPR000182">
    <property type="entry name" value="GNAT_dom"/>
</dbReference>
<dbReference type="AlphaFoldDB" id="A0A9X1K2I3"/>
<gene>
    <name evidence="2" type="ORF">KX928_07390</name>
</gene>
<proteinExistence type="predicted"/>
<reference evidence="2" key="1">
    <citation type="submission" date="2021-07" db="EMBL/GenBank/DDBJ databases">
        <title>Roseobacter insulae sp. nov., isolated from a tidal flat.</title>
        <authorList>
            <person name="Park S."/>
            <person name="Yoon J.-H."/>
        </authorList>
    </citation>
    <scope>NUCLEOTIDE SEQUENCE</scope>
    <source>
        <strain evidence="2">YSTF-M11</strain>
    </source>
</reference>
<sequence>MTTITITPARSLDAGAVGHILSASNEAMPWLPRLHSAAEEIMYAGDMIDAGWVRVAKMDGKVVGFIARWESDIHALYVLPEAQDKGVGTALLDDAKSEYEFLALWSYQANSPATRFYGLRGFIETARTDGSENDVGLPDIRFEWAKGAF</sequence>
<feature type="domain" description="N-acetyltransferase" evidence="1">
    <location>
        <begin position="4"/>
        <end position="144"/>
    </location>
</feature>
<dbReference type="GO" id="GO:0016747">
    <property type="term" value="F:acyltransferase activity, transferring groups other than amino-acyl groups"/>
    <property type="evidence" value="ECO:0007669"/>
    <property type="project" value="InterPro"/>
</dbReference>
<dbReference type="Proteomes" id="UP001138661">
    <property type="component" value="Unassembled WGS sequence"/>
</dbReference>
<comment type="caution">
    <text evidence="2">The sequence shown here is derived from an EMBL/GenBank/DDBJ whole genome shotgun (WGS) entry which is preliminary data.</text>
</comment>
<evidence type="ECO:0000313" key="2">
    <source>
        <dbReference type="EMBL" id="MBW4707607.1"/>
    </source>
</evidence>
<dbReference type="Pfam" id="PF13508">
    <property type="entry name" value="Acetyltransf_7"/>
    <property type="match status" value="1"/>
</dbReference>
<accession>A0A9X1K2I3</accession>
<keyword evidence="2" id="KW-0808">Transferase</keyword>
<evidence type="ECO:0000313" key="3">
    <source>
        <dbReference type="Proteomes" id="UP001138661"/>
    </source>
</evidence>
<dbReference type="CDD" id="cd04301">
    <property type="entry name" value="NAT_SF"/>
    <property type="match status" value="1"/>
</dbReference>